<dbReference type="Pfam" id="PF03583">
    <property type="entry name" value="LIP"/>
    <property type="match status" value="1"/>
</dbReference>
<name>A0A1H1V2W1_9MICO</name>
<evidence type="ECO:0000313" key="2">
    <source>
        <dbReference type="EMBL" id="SDS78960.1"/>
    </source>
</evidence>
<dbReference type="InterPro" id="IPR029058">
    <property type="entry name" value="AB_hydrolase_fold"/>
</dbReference>
<feature type="transmembrane region" description="Helical" evidence="1">
    <location>
        <begin position="56"/>
        <end position="77"/>
    </location>
</feature>
<dbReference type="AlphaFoldDB" id="A0A1H1V2W1"/>
<dbReference type="InterPro" id="IPR005325">
    <property type="entry name" value="DUF308_memb"/>
</dbReference>
<protein>
    <submittedName>
        <fullName evidence="2">Uncharacterized membrane protein HdeD, DUF308 family</fullName>
    </submittedName>
</protein>
<gene>
    <name evidence="2" type="ORF">SAMN04489834_2155</name>
</gene>
<dbReference type="GO" id="GO:0016042">
    <property type="term" value="P:lipid catabolic process"/>
    <property type="evidence" value="ECO:0007669"/>
    <property type="project" value="InterPro"/>
</dbReference>
<dbReference type="InterPro" id="IPR005152">
    <property type="entry name" value="Lipase_secreted"/>
</dbReference>
<dbReference type="GO" id="GO:0004806">
    <property type="term" value="F:triacylglycerol lipase activity"/>
    <property type="evidence" value="ECO:0007669"/>
    <property type="project" value="InterPro"/>
</dbReference>
<keyword evidence="1" id="KW-1133">Transmembrane helix</keyword>
<dbReference type="Pfam" id="PF03729">
    <property type="entry name" value="DUF308"/>
    <property type="match status" value="2"/>
</dbReference>
<dbReference type="Gene3D" id="3.40.50.1820">
    <property type="entry name" value="alpha/beta hydrolase"/>
    <property type="match status" value="1"/>
</dbReference>
<feature type="transmembrane region" description="Helical" evidence="1">
    <location>
        <begin position="212"/>
        <end position="232"/>
    </location>
</feature>
<dbReference type="STRING" id="412690.SAMN04489834_2155"/>
<keyword evidence="1" id="KW-0812">Transmembrane</keyword>
<sequence>MQHSEPQILPETPLRADRTRALPRLVARAPWWVLLLVGLACVVFGALIILRPLSSLATLGVYVGLSFIVSGLADLLTAGREATPRLTRLLGAAWIAAGLIVLVWLGLAIDVLPVFLAVVLFATGVVSTAGVMRGSADQRAAALLFGLADIAFGVLALFWPDVTLLVVAVLFGARTVIFGTATIWSAVLIWFGERPADGAGAAPSLLRRWARLGGAIGAVILALGASALTWTIQPGVAHSDAFYTAPHELSGEPGELLRVEPFERGIPDSAVAWRILYTTTTDTGAPTLASGIVLTSATGTDAPRDAIAWAHGTTGYTTDCAPSLLADPIGAGALPALDQILDEGWSLIATDYAGLGTAGAQPYLVGGGEGRSVLDSVRAASQMEEIALSGRTTIWGHSQGGHASLWAGQMAESYAPELDIAGVVALAPASDTIGLVNHLPSVTGGSVFASFVAEAYFAHYPDVTRAEYLEPSARTLVREMSTRCLSAPGALVSVLAALSIDQDMSIFRSDPTQGVLGERLRANTPRGDIRSPLFVGQGGADPLVDPAMQRAYLAERCASGQELEYREYAGLDHMGIVGPGSPLIGDLLSWTQDRFSGEPATPNCAEAEAAR</sequence>
<dbReference type="Gene3D" id="1.10.260.130">
    <property type="match status" value="1"/>
</dbReference>
<keyword evidence="3" id="KW-1185">Reference proteome</keyword>
<dbReference type="SUPFAM" id="SSF53474">
    <property type="entry name" value="alpha/beta-Hydrolases"/>
    <property type="match status" value="1"/>
</dbReference>
<feature type="transmembrane region" description="Helical" evidence="1">
    <location>
        <begin position="165"/>
        <end position="191"/>
    </location>
</feature>
<dbReference type="Proteomes" id="UP000181956">
    <property type="component" value="Chromosome I"/>
</dbReference>
<proteinExistence type="predicted"/>
<feature type="transmembrane region" description="Helical" evidence="1">
    <location>
        <begin position="89"/>
        <end position="109"/>
    </location>
</feature>
<keyword evidence="1" id="KW-0472">Membrane</keyword>
<feature type="transmembrane region" description="Helical" evidence="1">
    <location>
        <begin position="115"/>
        <end position="133"/>
    </location>
</feature>
<organism evidence="2 3">
    <name type="scientific">Microterricola viridarii</name>
    <dbReference type="NCBI Taxonomy" id="412690"/>
    <lineage>
        <taxon>Bacteria</taxon>
        <taxon>Bacillati</taxon>
        <taxon>Actinomycetota</taxon>
        <taxon>Actinomycetes</taxon>
        <taxon>Micrococcales</taxon>
        <taxon>Microbacteriaceae</taxon>
        <taxon>Microterricola</taxon>
    </lineage>
</organism>
<feature type="transmembrane region" description="Helical" evidence="1">
    <location>
        <begin position="29"/>
        <end position="50"/>
    </location>
</feature>
<dbReference type="RefSeq" id="WP_197675130.1">
    <property type="nucleotide sequence ID" value="NZ_LT629742.1"/>
</dbReference>
<dbReference type="EMBL" id="LT629742">
    <property type="protein sequence ID" value="SDS78960.1"/>
    <property type="molecule type" value="Genomic_DNA"/>
</dbReference>
<feature type="transmembrane region" description="Helical" evidence="1">
    <location>
        <begin position="140"/>
        <end position="159"/>
    </location>
</feature>
<evidence type="ECO:0000313" key="3">
    <source>
        <dbReference type="Proteomes" id="UP000181956"/>
    </source>
</evidence>
<dbReference type="PANTHER" id="PTHR34853:SF1">
    <property type="entry name" value="LIPASE 5"/>
    <property type="match status" value="1"/>
</dbReference>
<dbReference type="PANTHER" id="PTHR34853">
    <property type="match status" value="1"/>
</dbReference>
<accession>A0A1H1V2W1</accession>
<evidence type="ECO:0000256" key="1">
    <source>
        <dbReference type="SAM" id="Phobius"/>
    </source>
</evidence>
<reference evidence="3" key="1">
    <citation type="submission" date="2016-10" db="EMBL/GenBank/DDBJ databases">
        <authorList>
            <person name="Varghese N."/>
            <person name="Submissions S."/>
        </authorList>
    </citation>
    <scope>NUCLEOTIDE SEQUENCE [LARGE SCALE GENOMIC DNA]</scope>
    <source>
        <strain evidence="3">DSM 21772</strain>
    </source>
</reference>